<reference evidence="2" key="1">
    <citation type="journal article" date="2022" name="Mol. Ecol. Resour.">
        <title>The genomes of chicory, endive, great burdock and yacon provide insights into Asteraceae palaeo-polyploidization history and plant inulin production.</title>
        <authorList>
            <person name="Fan W."/>
            <person name="Wang S."/>
            <person name="Wang H."/>
            <person name="Wang A."/>
            <person name="Jiang F."/>
            <person name="Liu H."/>
            <person name="Zhao H."/>
            <person name="Xu D."/>
            <person name="Zhang Y."/>
        </authorList>
    </citation>
    <scope>NUCLEOTIDE SEQUENCE [LARGE SCALE GENOMIC DNA]</scope>
    <source>
        <strain evidence="2">cv. Yunnan</strain>
    </source>
</reference>
<proteinExistence type="predicted"/>
<accession>A0ACB9JLR7</accession>
<comment type="caution">
    <text evidence="1">The sequence shown here is derived from an EMBL/GenBank/DDBJ whole genome shotgun (WGS) entry which is preliminary data.</text>
</comment>
<sequence>MARGSSSILSSQQILFLLYTFRLEKKSLLKLLQDGSMTIMYHNPIQCDMSSMIKTEANLYMRVVARCLPMRYEAKIIKKRLADMESKRVKVEAKPAADNK</sequence>
<reference evidence="1 2" key="2">
    <citation type="journal article" date="2022" name="Mol. Ecol. Resour.">
        <title>The genomes of chicory, endive, great burdock and yacon provide insights into Asteraceae paleo-polyploidization history and plant inulin production.</title>
        <authorList>
            <person name="Fan W."/>
            <person name="Wang S."/>
            <person name="Wang H."/>
            <person name="Wang A."/>
            <person name="Jiang F."/>
            <person name="Liu H."/>
            <person name="Zhao H."/>
            <person name="Xu D."/>
            <person name="Zhang Y."/>
        </authorList>
    </citation>
    <scope>NUCLEOTIDE SEQUENCE [LARGE SCALE GENOMIC DNA]</scope>
    <source>
        <strain evidence="2">cv. Yunnan</strain>
        <tissue evidence="1">Leaves</tissue>
    </source>
</reference>
<name>A0ACB9JLR7_9ASTR</name>
<gene>
    <name evidence="1" type="ORF">L1987_09006</name>
</gene>
<evidence type="ECO:0000313" key="2">
    <source>
        <dbReference type="Proteomes" id="UP001056120"/>
    </source>
</evidence>
<organism evidence="1 2">
    <name type="scientific">Smallanthus sonchifolius</name>
    <dbReference type="NCBI Taxonomy" id="185202"/>
    <lineage>
        <taxon>Eukaryota</taxon>
        <taxon>Viridiplantae</taxon>
        <taxon>Streptophyta</taxon>
        <taxon>Embryophyta</taxon>
        <taxon>Tracheophyta</taxon>
        <taxon>Spermatophyta</taxon>
        <taxon>Magnoliopsida</taxon>
        <taxon>eudicotyledons</taxon>
        <taxon>Gunneridae</taxon>
        <taxon>Pentapetalae</taxon>
        <taxon>asterids</taxon>
        <taxon>campanulids</taxon>
        <taxon>Asterales</taxon>
        <taxon>Asteraceae</taxon>
        <taxon>Asteroideae</taxon>
        <taxon>Heliantheae alliance</taxon>
        <taxon>Millerieae</taxon>
        <taxon>Smallanthus</taxon>
    </lineage>
</organism>
<dbReference type="Proteomes" id="UP001056120">
    <property type="component" value="Linkage Group LG03"/>
</dbReference>
<protein>
    <submittedName>
        <fullName evidence="1">Uncharacterized protein</fullName>
    </submittedName>
</protein>
<dbReference type="EMBL" id="CM042020">
    <property type="protein sequence ID" value="KAI3821438.1"/>
    <property type="molecule type" value="Genomic_DNA"/>
</dbReference>
<keyword evidence="2" id="KW-1185">Reference proteome</keyword>
<evidence type="ECO:0000313" key="1">
    <source>
        <dbReference type="EMBL" id="KAI3821438.1"/>
    </source>
</evidence>